<accession>K1X3S8</accession>
<dbReference type="AlphaFoldDB" id="K1X3S8"/>
<dbReference type="PANTHER" id="PTHR15394">
    <property type="entry name" value="SERINE HYDROLASE RBBP9"/>
    <property type="match status" value="1"/>
</dbReference>
<dbReference type="SUPFAM" id="SSF53474">
    <property type="entry name" value="alpha/beta-Hydrolases"/>
    <property type="match status" value="1"/>
</dbReference>
<evidence type="ECO:0000313" key="1">
    <source>
        <dbReference type="EMBL" id="EKD24705.1"/>
    </source>
</evidence>
<sequence length="206" mass="24920">MKQIIYIGGWEVFRNEDDYCDAIQNSWTYDPFKEQKNRKNWIADQLKDEYQIFLPDMPNRFNAKYKFWKIRFEKMFSYLNDEPLVMIGRSLWGIFLAKYLSENTFPKKISQLHLVAACFDEKDMPPKDSYLGDFLFDPAGLKNLEQQVDKIFMYQSKDDPIVRFSHVERYNAYLRNAILNIFDDRGHFWQAEFPELLENIKKNNRF</sequence>
<dbReference type="EMBL" id="AMFJ01036174">
    <property type="protein sequence ID" value="EKD24705.1"/>
    <property type="molecule type" value="Genomic_DNA"/>
</dbReference>
<dbReference type="Gene3D" id="3.40.50.1820">
    <property type="entry name" value="alpha/beta hydrolase"/>
    <property type="match status" value="1"/>
</dbReference>
<proteinExistence type="predicted"/>
<gene>
    <name evidence="1" type="ORF">ACD_80C00167G0003</name>
</gene>
<organism evidence="1">
    <name type="scientific">uncultured bacterium</name>
    <name type="common">gcode 4</name>
    <dbReference type="NCBI Taxonomy" id="1234023"/>
    <lineage>
        <taxon>Bacteria</taxon>
        <taxon>environmental samples</taxon>
    </lineage>
</organism>
<dbReference type="InterPro" id="IPR029058">
    <property type="entry name" value="AB_hydrolase_fold"/>
</dbReference>
<comment type="caution">
    <text evidence="1">The sequence shown here is derived from an EMBL/GenBank/DDBJ whole genome shotgun (WGS) entry which is preliminary data.</text>
</comment>
<dbReference type="PANTHER" id="PTHR15394:SF3">
    <property type="entry name" value="SERINE HYDROLASE RBBP9"/>
    <property type="match status" value="1"/>
</dbReference>
<name>K1X3S8_9BACT</name>
<evidence type="ECO:0008006" key="2">
    <source>
        <dbReference type="Google" id="ProtNLM"/>
    </source>
</evidence>
<protein>
    <recommendedName>
        <fullName evidence="2">Alpha/beta hydrolase</fullName>
    </recommendedName>
</protein>
<dbReference type="InterPro" id="IPR010662">
    <property type="entry name" value="RBBP9/YdeN"/>
</dbReference>
<reference evidence="1" key="1">
    <citation type="journal article" date="2012" name="Science">
        <title>Fermentation, hydrogen, and sulfur metabolism in multiple uncultivated bacterial phyla.</title>
        <authorList>
            <person name="Wrighton K.C."/>
            <person name="Thomas B.C."/>
            <person name="Sharon I."/>
            <person name="Miller C.S."/>
            <person name="Castelle C.J."/>
            <person name="VerBerkmoes N.C."/>
            <person name="Wilkins M.J."/>
            <person name="Hettich R.L."/>
            <person name="Lipton M.S."/>
            <person name="Williams K.H."/>
            <person name="Long P.E."/>
            <person name="Banfield J.F."/>
        </authorList>
    </citation>
    <scope>NUCLEOTIDE SEQUENCE [LARGE SCALE GENOMIC DNA]</scope>
</reference>